<evidence type="ECO:0000313" key="2">
    <source>
        <dbReference type="Proteomes" id="UP001595075"/>
    </source>
</evidence>
<proteinExistence type="predicted"/>
<evidence type="ECO:0000313" key="1">
    <source>
        <dbReference type="EMBL" id="KAL2070325.1"/>
    </source>
</evidence>
<sequence length="115" mass="13125">MAAITRNFEPSATSKYPDKVTAKSPIECFVSPYRVAVEDTISLPYQTSPGSETAQNFTQEDSDLRILMTEMLRHFDITYHSVRIETLYLKQKTSRGSGYSDIILISYVDEDRSRC</sequence>
<keyword evidence="2" id="KW-1185">Reference proteome</keyword>
<dbReference type="EMBL" id="JAZHXI010000006">
    <property type="protein sequence ID" value="KAL2070325.1"/>
    <property type="molecule type" value="Genomic_DNA"/>
</dbReference>
<gene>
    <name evidence="1" type="ORF">VTL71DRAFT_13351</name>
</gene>
<name>A0ABR4CK43_9HELO</name>
<reference evidence="1 2" key="1">
    <citation type="journal article" date="2024" name="Commun. Biol.">
        <title>Comparative genomic analysis of thermophilic fungi reveals convergent evolutionary adaptations and gene losses.</title>
        <authorList>
            <person name="Steindorff A.S."/>
            <person name="Aguilar-Pontes M.V."/>
            <person name="Robinson A.J."/>
            <person name="Andreopoulos B."/>
            <person name="LaButti K."/>
            <person name="Kuo A."/>
            <person name="Mondo S."/>
            <person name="Riley R."/>
            <person name="Otillar R."/>
            <person name="Haridas S."/>
            <person name="Lipzen A."/>
            <person name="Grimwood J."/>
            <person name="Schmutz J."/>
            <person name="Clum A."/>
            <person name="Reid I.D."/>
            <person name="Moisan M.C."/>
            <person name="Butler G."/>
            <person name="Nguyen T.T.M."/>
            <person name="Dewar K."/>
            <person name="Conant G."/>
            <person name="Drula E."/>
            <person name="Henrissat B."/>
            <person name="Hansel C."/>
            <person name="Singer S."/>
            <person name="Hutchinson M.I."/>
            <person name="de Vries R.P."/>
            <person name="Natvig D.O."/>
            <person name="Powell A.J."/>
            <person name="Tsang A."/>
            <person name="Grigoriev I.V."/>
        </authorList>
    </citation>
    <scope>NUCLEOTIDE SEQUENCE [LARGE SCALE GENOMIC DNA]</scope>
    <source>
        <strain evidence="1 2">CBS 494.80</strain>
    </source>
</reference>
<dbReference type="Proteomes" id="UP001595075">
    <property type="component" value="Unassembled WGS sequence"/>
</dbReference>
<protein>
    <submittedName>
        <fullName evidence="1">Uncharacterized protein</fullName>
    </submittedName>
</protein>
<comment type="caution">
    <text evidence="1">The sequence shown here is derived from an EMBL/GenBank/DDBJ whole genome shotgun (WGS) entry which is preliminary data.</text>
</comment>
<organism evidence="1 2">
    <name type="scientific">Oculimacula yallundae</name>
    <dbReference type="NCBI Taxonomy" id="86028"/>
    <lineage>
        <taxon>Eukaryota</taxon>
        <taxon>Fungi</taxon>
        <taxon>Dikarya</taxon>
        <taxon>Ascomycota</taxon>
        <taxon>Pezizomycotina</taxon>
        <taxon>Leotiomycetes</taxon>
        <taxon>Helotiales</taxon>
        <taxon>Ploettnerulaceae</taxon>
        <taxon>Oculimacula</taxon>
    </lineage>
</organism>
<accession>A0ABR4CK43</accession>